<feature type="compositionally biased region" description="Low complexity" evidence="1">
    <location>
        <begin position="44"/>
        <end position="53"/>
    </location>
</feature>
<feature type="region of interest" description="Disordered" evidence="1">
    <location>
        <begin position="44"/>
        <end position="63"/>
    </location>
</feature>
<dbReference type="AlphaFoldDB" id="A0A2X1CHB8"/>
<dbReference type="EMBL" id="UAQM01000025">
    <property type="protein sequence ID" value="SPU46026.1"/>
    <property type="molecule type" value="Genomic_DNA"/>
</dbReference>
<dbReference type="InterPro" id="IPR032466">
    <property type="entry name" value="Metal_Hydrolase"/>
</dbReference>
<keyword evidence="4" id="KW-0378">Hydrolase</keyword>
<dbReference type="EC" id="3.5.4.2" evidence="4"/>
<feature type="signal peptide" evidence="2">
    <location>
        <begin position="1"/>
        <end position="34"/>
    </location>
</feature>
<dbReference type="InterPro" id="IPR051781">
    <property type="entry name" value="Metallo-dep_Hydrolase"/>
</dbReference>
<evidence type="ECO:0000256" key="1">
    <source>
        <dbReference type="SAM" id="MobiDB-lite"/>
    </source>
</evidence>
<gene>
    <name evidence="4" type="primary">adeC</name>
    <name evidence="4" type="ORF">NCTC11165_02352</name>
</gene>
<feature type="domain" description="Amidohydrolase-related" evidence="3">
    <location>
        <begin position="133"/>
        <end position="504"/>
    </location>
</feature>
<evidence type="ECO:0000259" key="3">
    <source>
        <dbReference type="Pfam" id="PF01979"/>
    </source>
</evidence>
<sequence>MRTTLGVKAVLMGAGAVCAAALLLATGAPSAAVAQTQAQNQAQSQAQAAQARATLNPAPPRRADEGFGPYPLMVVRGAMLIDGTGAPPMGPVDIVIENDKITDIIQAGWPGLPEREGRPPLNAAHEIDARGMYVMPGFVDAHAHGGSPQKAPDLEYVYKLWLAHGVTTVRGVSLAPHDIAVSEKARSARGEIVAPRIFNYQTIGSGWSRGRIRNPEMAREWVRWGAANGVDGIKFFLRGDETPEVVLAAIDEAKKNHMGTVAHIAQPGVAQLNAEQLAAAGLGTITHFYGHFESLLGGRTIQDYPTDYNFYDEQKRFGEAAEIWDEVEPGSAEWYAYLEAQKKTGVVFDPTMTIYAASRDLMRARNAPWHQTYTLPALADYFQSTRDNHGSYFFDWTTSNEVAWRRFYERFMRLVNDYKKVGGRVTVGSDSGFIWKLYGFGYIEELELLQEAGFHPLEIVRAATMDGATTLAEPTGKAPTFGVVRPGMSADLVITTENPLANFKTLYGTGHERLSPENRIETVGGVRWTVARGVAYDAPALLADVRAMVDRQKAERGEAQGGR</sequence>
<dbReference type="SUPFAM" id="SSF51338">
    <property type="entry name" value="Composite domain of metallo-dependent hydrolases"/>
    <property type="match status" value="1"/>
</dbReference>
<evidence type="ECO:0000256" key="2">
    <source>
        <dbReference type="SAM" id="SignalP"/>
    </source>
</evidence>
<dbReference type="Pfam" id="PF01979">
    <property type="entry name" value="Amidohydro_1"/>
    <property type="match status" value="1"/>
</dbReference>
<dbReference type="Gene3D" id="2.30.40.10">
    <property type="entry name" value="Urease, subunit C, domain 1"/>
    <property type="match status" value="2"/>
</dbReference>
<dbReference type="PANTHER" id="PTHR43135:SF3">
    <property type="entry name" value="ALPHA-D-RIBOSE 1-METHYLPHOSPHONATE 5-TRIPHOSPHATE DIPHOSPHATASE"/>
    <property type="match status" value="1"/>
</dbReference>
<evidence type="ECO:0000313" key="5">
    <source>
        <dbReference type="Proteomes" id="UP000250358"/>
    </source>
</evidence>
<dbReference type="InterPro" id="IPR011059">
    <property type="entry name" value="Metal-dep_hydrolase_composite"/>
</dbReference>
<dbReference type="InterPro" id="IPR006680">
    <property type="entry name" value="Amidohydro-rel"/>
</dbReference>
<reference evidence="4 5" key="1">
    <citation type="submission" date="2018-06" db="EMBL/GenBank/DDBJ databases">
        <authorList>
            <consortium name="Pathogen Informatics"/>
            <person name="Doyle S."/>
        </authorList>
    </citation>
    <scope>NUCLEOTIDE SEQUENCE [LARGE SCALE GENOMIC DNA]</scope>
    <source>
        <strain evidence="4 5">NCTC11165</strain>
    </source>
</reference>
<dbReference type="PANTHER" id="PTHR43135">
    <property type="entry name" value="ALPHA-D-RIBOSE 1-METHYLPHOSPHONATE 5-TRIPHOSPHATE DIPHOSPHATASE"/>
    <property type="match status" value="1"/>
</dbReference>
<feature type="chain" id="PRO_5015920766" evidence="2">
    <location>
        <begin position="35"/>
        <end position="563"/>
    </location>
</feature>
<organism evidence="4 5">
    <name type="scientific">Brevundimonas diminuta</name>
    <name type="common">Pseudomonas diminuta</name>
    <dbReference type="NCBI Taxonomy" id="293"/>
    <lineage>
        <taxon>Bacteria</taxon>
        <taxon>Pseudomonadati</taxon>
        <taxon>Pseudomonadota</taxon>
        <taxon>Alphaproteobacteria</taxon>
        <taxon>Caulobacterales</taxon>
        <taxon>Caulobacteraceae</taxon>
        <taxon>Brevundimonas</taxon>
    </lineage>
</organism>
<accession>A0A2X1CHB8</accession>
<keyword evidence="2" id="KW-0732">Signal</keyword>
<protein>
    <submittedName>
        <fullName evidence="4">Adenine deaminase</fullName>
        <ecNumber evidence="4">3.5.4.2</ecNumber>
    </submittedName>
</protein>
<evidence type="ECO:0000313" key="4">
    <source>
        <dbReference type="EMBL" id="SPU46026.1"/>
    </source>
</evidence>
<dbReference type="GO" id="GO:0000034">
    <property type="term" value="F:adenine deaminase activity"/>
    <property type="evidence" value="ECO:0007669"/>
    <property type="project" value="UniProtKB-EC"/>
</dbReference>
<name>A0A2X1CHB8_BREDI</name>
<dbReference type="SUPFAM" id="SSF51556">
    <property type="entry name" value="Metallo-dependent hydrolases"/>
    <property type="match status" value="1"/>
</dbReference>
<dbReference type="Gene3D" id="3.20.20.140">
    <property type="entry name" value="Metal-dependent hydrolases"/>
    <property type="match status" value="2"/>
</dbReference>
<dbReference type="Proteomes" id="UP000250358">
    <property type="component" value="Unassembled WGS sequence"/>
</dbReference>
<proteinExistence type="predicted"/>